<dbReference type="EMBL" id="BSPC01000028">
    <property type="protein sequence ID" value="GLS20439.1"/>
    <property type="molecule type" value="Genomic_DNA"/>
</dbReference>
<dbReference type="RefSeq" id="WP_284313528.1">
    <property type="nucleotide sequence ID" value="NZ_BSPC01000028.1"/>
</dbReference>
<reference evidence="2" key="1">
    <citation type="journal article" date="2019" name="Int. J. Syst. Evol. Microbiol.">
        <title>The Global Catalogue of Microorganisms (GCM) 10K type strain sequencing project: providing services to taxonomists for standard genome sequencing and annotation.</title>
        <authorList>
            <consortium name="The Broad Institute Genomics Platform"/>
            <consortium name="The Broad Institute Genome Sequencing Center for Infectious Disease"/>
            <person name="Wu L."/>
            <person name="Ma J."/>
        </authorList>
    </citation>
    <scope>NUCLEOTIDE SEQUENCE [LARGE SCALE GENOMIC DNA]</scope>
    <source>
        <strain evidence="2">NBRC 101365</strain>
    </source>
</reference>
<proteinExistence type="predicted"/>
<organism evidence="1 2">
    <name type="scientific">Labrys miyagiensis</name>
    <dbReference type="NCBI Taxonomy" id="346912"/>
    <lineage>
        <taxon>Bacteria</taxon>
        <taxon>Pseudomonadati</taxon>
        <taxon>Pseudomonadota</taxon>
        <taxon>Alphaproteobacteria</taxon>
        <taxon>Hyphomicrobiales</taxon>
        <taxon>Xanthobacteraceae</taxon>
        <taxon>Labrys</taxon>
    </lineage>
</organism>
<dbReference type="Proteomes" id="UP001156882">
    <property type="component" value="Unassembled WGS sequence"/>
</dbReference>
<sequence>MSVKHDLLVLADIVEQGGGFDWGIEKMVARLTGERARSIPSFTISLDAVEALHERLLPHWPAMNLSSVVTGSRPSTYEALLSRGPGPDAEVHGKASTAPRALLAAVLRAYSSDLGGEEAPSDPA</sequence>
<comment type="caution">
    <text evidence="1">The sequence shown here is derived from an EMBL/GenBank/DDBJ whole genome shotgun (WGS) entry which is preliminary data.</text>
</comment>
<evidence type="ECO:0000313" key="1">
    <source>
        <dbReference type="EMBL" id="GLS20439.1"/>
    </source>
</evidence>
<keyword evidence="2" id="KW-1185">Reference proteome</keyword>
<gene>
    <name evidence="1" type="ORF">GCM10007874_34560</name>
</gene>
<accession>A0ABQ6CJQ1</accession>
<name>A0ABQ6CJQ1_9HYPH</name>
<evidence type="ECO:0000313" key="2">
    <source>
        <dbReference type="Proteomes" id="UP001156882"/>
    </source>
</evidence>
<protein>
    <submittedName>
        <fullName evidence="1">Uncharacterized protein</fullName>
    </submittedName>
</protein>